<dbReference type="InterPro" id="IPR050696">
    <property type="entry name" value="FtsA/MreB"/>
</dbReference>
<gene>
    <name evidence="1" type="ORF">ACFPQA_10910</name>
</gene>
<keyword evidence="2" id="KW-1185">Reference proteome</keyword>
<dbReference type="EMBL" id="JBHSNL010000003">
    <property type="protein sequence ID" value="MFC5545567.1"/>
    <property type="molecule type" value="Genomic_DNA"/>
</dbReference>
<evidence type="ECO:0000313" key="1">
    <source>
        <dbReference type="EMBL" id="MFC5545567.1"/>
    </source>
</evidence>
<dbReference type="PANTHER" id="PTHR32432:SF3">
    <property type="entry name" value="ETHANOLAMINE UTILIZATION PROTEIN EUTJ"/>
    <property type="match status" value="1"/>
</dbReference>
<organism evidence="1 2">
    <name type="scientific">Marinobacter koreensis</name>
    <dbReference type="NCBI Taxonomy" id="335974"/>
    <lineage>
        <taxon>Bacteria</taxon>
        <taxon>Pseudomonadati</taxon>
        <taxon>Pseudomonadota</taxon>
        <taxon>Gammaproteobacteria</taxon>
        <taxon>Pseudomonadales</taxon>
        <taxon>Marinobacteraceae</taxon>
        <taxon>Marinobacter</taxon>
    </lineage>
</organism>
<dbReference type="PANTHER" id="PTHR32432">
    <property type="entry name" value="CELL DIVISION PROTEIN FTSA-RELATED"/>
    <property type="match status" value="1"/>
</dbReference>
<protein>
    <submittedName>
        <fullName evidence="1">Biogenesis protein MshI</fullName>
    </submittedName>
</protein>
<comment type="caution">
    <text evidence="1">The sequence shown here is derived from an EMBL/GenBank/DDBJ whole genome shotgun (WGS) entry which is preliminary data.</text>
</comment>
<reference evidence="2" key="1">
    <citation type="journal article" date="2019" name="Int. J. Syst. Evol. Microbiol.">
        <title>The Global Catalogue of Microorganisms (GCM) 10K type strain sequencing project: providing services to taxonomists for standard genome sequencing and annotation.</title>
        <authorList>
            <consortium name="The Broad Institute Genomics Platform"/>
            <consortium name="The Broad Institute Genome Sequencing Center for Infectious Disease"/>
            <person name="Wu L."/>
            <person name="Ma J."/>
        </authorList>
    </citation>
    <scope>NUCLEOTIDE SEQUENCE [LARGE SCALE GENOMIC DNA]</scope>
    <source>
        <strain evidence="2">CGMCC 4.1799</strain>
    </source>
</reference>
<accession>A0ABW0RNG0</accession>
<proteinExistence type="predicted"/>
<dbReference type="InterPro" id="IPR043129">
    <property type="entry name" value="ATPase_NBD"/>
</dbReference>
<name>A0ABW0RNG0_9GAMM</name>
<dbReference type="RefSeq" id="WP_248160600.1">
    <property type="nucleotide sequence ID" value="NZ_JAKZAJ010000007.1"/>
</dbReference>
<sequence>MFRPGRATQRVSLEVRPDGIAWAMNVQGPDPRSGFSECLPARRGETLKSLVEQNGWAGAVATLVLPLDQYQVFQMERPEGIEEDELADALKWKLKDLLDFSPSDAVSDVFPFPSDGARGRGELANVVAARKALVSDLAALVLDCGMQLERVDIAELALRNLVARMSGTDRSTALVHLREGYGQLVICRGQTLYLSRRLDVSYDELRDAARQESAVQTLALEIQRSLDYYESQMGQVPPNTIFLVARDSVLPLSSMLSSYVAAEIATPDWASLGLDGSLDSRCIAAWSSALVGGVA</sequence>
<dbReference type="Proteomes" id="UP001596055">
    <property type="component" value="Unassembled WGS sequence"/>
</dbReference>
<dbReference type="SUPFAM" id="SSF53067">
    <property type="entry name" value="Actin-like ATPase domain"/>
    <property type="match status" value="1"/>
</dbReference>
<evidence type="ECO:0000313" key="2">
    <source>
        <dbReference type="Proteomes" id="UP001596055"/>
    </source>
</evidence>